<feature type="region of interest" description="Disordered" evidence="2">
    <location>
        <begin position="1"/>
        <end position="25"/>
    </location>
</feature>
<keyword evidence="1" id="KW-0175">Coiled coil</keyword>
<organism evidence="4 5">
    <name type="scientific">Halteria grandinella</name>
    <dbReference type="NCBI Taxonomy" id="5974"/>
    <lineage>
        <taxon>Eukaryota</taxon>
        <taxon>Sar</taxon>
        <taxon>Alveolata</taxon>
        <taxon>Ciliophora</taxon>
        <taxon>Intramacronucleata</taxon>
        <taxon>Spirotrichea</taxon>
        <taxon>Stichotrichia</taxon>
        <taxon>Sporadotrichida</taxon>
        <taxon>Halteriidae</taxon>
        <taxon>Halteria</taxon>
    </lineage>
</organism>
<dbReference type="Proteomes" id="UP000785679">
    <property type="component" value="Unassembled WGS sequence"/>
</dbReference>
<keyword evidence="3" id="KW-0812">Transmembrane</keyword>
<dbReference type="AlphaFoldDB" id="A0A8J8SV41"/>
<feature type="transmembrane region" description="Helical" evidence="3">
    <location>
        <begin position="126"/>
        <end position="145"/>
    </location>
</feature>
<evidence type="ECO:0000256" key="1">
    <source>
        <dbReference type="SAM" id="Coils"/>
    </source>
</evidence>
<gene>
    <name evidence="4" type="ORF">FGO68_gene4875</name>
</gene>
<dbReference type="EMBL" id="RRYP01026751">
    <property type="protein sequence ID" value="TNV71825.1"/>
    <property type="molecule type" value="Genomic_DNA"/>
</dbReference>
<evidence type="ECO:0000313" key="4">
    <source>
        <dbReference type="EMBL" id="TNV71825.1"/>
    </source>
</evidence>
<reference evidence="4" key="1">
    <citation type="submission" date="2019-06" db="EMBL/GenBank/DDBJ databases">
        <authorList>
            <person name="Zheng W."/>
        </authorList>
    </citation>
    <scope>NUCLEOTIDE SEQUENCE</scope>
    <source>
        <strain evidence="4">QDHG01</strain>
    </source>
</reference>
<protein>
    <submittedName>
        <fullName evidence="4">Uncharacterized protein</fullName>
    </submittedName>
</protein>
<comment type="caution">
    <text evidence="4">The sequence shown here is derived from an EMBL/GenBank/DDBJ whole genome shotgun (WGS) entry which is preliminary data.</text>
</comment>
<keyword evidence="3" id="KW-1133">Transmembrane helix</keyword>
<keyword evidence="3" id="KW-0472">Membrane</keyword>
<evidence type="ECO:0000256" key="2">
    <source>
        <dbReference type="SAM" id="MobiDB-lite"/>
    </source>
</evidence>
<proteinExistence type="predicted"/>
<name>A0A8J8SV41_HALGN</name>
<evidence type="ECO:0000256" key="3">
    <source>
        <dbReference type="SAM" id="Phobius"/>
    </source>
</evidence>
<accession>A0A8J8SV41</accession>
<evidence type="ECO:0000313" key="5">
    <source>
        <dbReference type="Proteomes" id="UP000785679"/>
    </source>
</evidence>
<feature type="compositionally biased region" description="Basic and acidic residues" evidence="2">
    <location>
        <begin position="1"/>
        <end position="24"/>
    </location>
</feature>
<feature type="coiled-coil region" evidence="1">
    <location>
        <begin position="66"/>
        <end position="100"/>
    </location>
</feature>
<keyword evidence="5" id="KW-1185">Reference proteome</keyword>
<sequence length="146" mass="16457">MRETESLRDQNRNMRDDLQMKTEQEQSAIKQVAALSSQITELRMQLNSKPAKNPRQFDLDLSHTIVEKLGRELDSKEQALEKKETKISTLQAQKEALTLATGARGDKNHASNEFTRIAINGAEVDLLSQNVLLGVIAFLSLIILFH</sequence>